<dbReference type="Pfam" id="PF17919">
    <property type="entry name" value="RT_RNaseH_2"/>
    <property type="match status" value="1"/>
</dbReference>
<dbReference type="InterPro" id="IPR043128">
    <property type="entry name" value="Rev_trsase/Diguanyl_cyclase"/>
</dbReference>
<dbReference type="AlphaFoldDB" id="A0A5B6X3F4"/>
<dbReference type="Gene3D" id="3.30.70.270">
    <property type="match status" value="1"/>
</dbReference>
<accession>A0A5B6X3F4</accession>
<evidence type="ECO:0000313" key="2">
    <source>
        <dbReference type="EMBL" id="KAA3487814.1"/>
    </source>
</evidence>
<dbReference type="InterPro" id="IPR041577">
    <property type="entry name" value="RT_RNaseH_2"/>
</dbReference>
<feature type="domain" description="Reverse transcriptase/retrotransposon-derived protein RNase H-like" evidence="1">
    <location>
        <begin position="13"/>
        <end position="53"/>
    </location>
</feature>
<dbReference type="InterPro" id="IPR043502">
    <property type="entry name" value="DNA/RNA_pol_sf"/>
</dbReference>
<sequence length="90" mass="10577">MTQLLQKDERFEWFDKCQQSFDEIKALLAEASILVQPESGKEFSIYSDASLNGKQSNSLYFQIAKTFKLYDVVKRFESETEWIARAIERL</sequence>
<proteinExistence type="predicted"/>
<dbReference type="OrthoDB" id="911119at2759"/>
<gene>
    <name evidence="2" type="ORF">EPI10_031618</name>
</gene>
<dbReference type="EMBL" id="SMMG02000001">
    <property type="protein sequence ID" value="KAA3487814.1"/>
    <property type="molecule type" value="Genomic_DNA"/>
</dbReference>
<reference evidence="3" key="1">
    <citation type="journal article" date="2019" name="Plant Biotechnol. J.">
        <title>Genome sequencing of the Australian wild diploid species Gossypium australe highlights disease resistance and delayed gland morphogenesis.</title>
        <authorList>
            <person name="Cai Y."/>
            <person name="Cai X."/>
            <person name="Wang Q."/>
            <person name="Wang P."/>
            <person name="Zhang Y."/>
            <person name="Cai C."/>
            <person name="Xu Y."/>
            <person name="Wang K."/>
            <person name="Zhou Z."/>
            <person name="Wang C."/>
            <person name="Geng S."/>
            <person name="Li B."/>
            <person name="Dong Q."/>
            <person name="Hou Y."/>
            <person name="Wang H."/>
            <person name="Ai P."/>
            <person name="Liu Z."/>
            <person name="Yi F."/>
            <person name="Sun M."/>
            <person name="An G."/>
            <person name="Cheng J."/>
            <person name="Zhang Y."/>
            <person name="Shi Q."/>
            <person name="Xie Y."/>
            <person name="Shi X."/>
            <person name="Chang Y."/>
            <person name="Huang F."/>
            <person name="Chen Y."/>
            <person name="Hong S."/>
            <person name="Mi L."/>
            <person name="Sun Q."/>
            <person name="Zhang L."/>
            <person name="Zhou B."/>
            <person name="Peng R."/>
            <person name="Zhang X."/>
            <person name="Liu F."/>
        </authorList>
    </citation>
    <scope>NUCLEOTIDE SEQUENCE [LARGE SCALE GENOMIC DNA]</scope>
    <source>
        <strain evidence="3">cv. PA1801</strain>
    </source>
</reference>
<evidence type="ECO:0000259" key="1">
    <source>
        <dbReference type="Pfam" id="PF17919"/>
    </source>
</evidence>
<dbReference type="SUPFAM" id="SSF56672">
    <property type="entry name" value="DNA/RNA polymerases"/>
    <property type="match status" value="1"/>
</dbReference>
<comment type="caution">
    <text evidence="2">The sequence shown here is derived from an EMBL/GenBank/DDBJ whole genome shotgun (WGS) entry which is preliminary data.</text>
</comment>
<dbReference type="Proteomes" id="UP000325315">
    <property type="component" value="Unassembled WGS sequence"/>
</dbReference>
<name>A0A5B6X3F4_9ROSI</name>
<protein>
    <submittedName>
        <fullName evidence="2">Retrovirus-related Pol polyprotein from transposon 17.6</fullName>
    </submittedName>
</protein>
<evidence type="ECO:0000313" key="3">
    <source>
        <dbReference type="Proteomes" id="UP000325315"/>
    </source>
</evidence>
<keyword evidence="3" id="KW-1185">Reference proteome</keyword>
<organism evidence="2 3">
    <name type="scientific">Gossypium australe</name>
    <dbReference type="NCBI Taxonomy" id="47621"/>
    <lineage>
        <taxon>Eukaryota</taxon>
        <taxon>Viridiplantae</taxon>
        <taxon>Streptophyta</taxon>
        <taxon>Embryophyta</taxon>
        <taxon>Tracheophyta</taxon>
        <taxon>Spermatophyta</taxon>
        <taxon>Magnoliopsida</taxon>
        <taxon>eudicotyledons</taxon>
        <taxon>Gunneridae</taxon>
        <taxon>Pentapetalae</taxon>
        <taxon>rosids</taxon>
        <taxon>malvids</taxon>
        <taxon>Malvales</taxon>
        <taxon>Malvaceae</taxon>
        <taxon>Malvoideae</taxon>
        <taxon>Gossypium</taxon>
    </lineage>
</organism>